<proteinExistence type="predicted"/>
<comment type="caution">
    <text evidence="1">The sequence shown here is derived from an EMBL/GenBank/DDBJ whole genome shotgun (WGS) entry which is preliminary data.</text>
</comment>
<reference evidence="1 2" key="1">
    <citation type="submission" date="2024-04" db="EMBL/GenBank/DDBJ databases">
        <title>Tritrichomonas musculus Genome.</title>
        <authorList>
            <person name="Alves-Ferreira E."/>
            <person name="Grigg M."/>
            <person name="Lorenzi H."/>
            <person name="Galac M."/>
        </authorList>
    </citation>
    <scope>NUCLEOTIDE SEQUENCE [LARGE SCALE GENOMIC DNA]</scope>
    <source>
        <strain evidence="1 2">EAF2021</strain>
    </source>
</reference>
<keyword evidence="2" id="KW-1185">Reference proteome</keyword>
<evidence type="ECO:0000313" key="1">
    <source>
        <dbReference type="EMBL" id="KAK8884448.1"/>
    </source>
</evidence>
<dbReference type="EMBL" id="JAPFFF010000008">
    <property type="protein sequence ID" value="KAK8884448.1"/>
    <property type="molecule type" value="Genomic_DNA"/>
</dbReference>
<name>A0ABR2K124_9EUKA</name>
<evidence type="ECO:0000313" key="2">
    <source>
        <dbReference type="Proteomes" id="UP001470230"/>
    </source>
</evidence>
<sequence>MNEEEVKLLAKQRNLSQINDNLIRLEILKLQNESNLVAGKAFCFSHFQYIKYTTKGITFEDAAFYTNASYVSLKSSSSLSLFKKPSFKDRISHLIFYFNNNPGIFSQVLYFTLTGVDIVFNKDDYIYFLLHTIPSLYSYFIDKDEANNAIELIKITLRYHFSLNKSSIKKDIQNNQNEFITFLIRGFISGSNPSSFFRYLDIDEKLFPLENKKYFYSKVNGKLVRADYWKSVLKTAILIVEKMIAGINLLPSQICKLFSVLNEVNSDFTDFYIFGIFFHDYISNKNFCDVIDCSYRQGLYNRTALYNAMEGIWDINPLRLKLQQLKIAILTNQNPQQFNFESDLILSTRDINLLLRIASFSIQNLNALGFDDLANLCDNLNNVFKEVSDRIVINLKKWCFVSKFSYQNEDNFPMTYELLELNPDKEKIKNIFRPFLTIGQMMQIDSYNKTIFNDELTKVNSLIEKSQKILDTIYETEIFIEELKKALSYDLIYEVSTFFENRVAKSFIYYNSKTIIPLYQNIQLPTINEGITKLYNFLYEWSKFMKLNTKAQKSLNRAIFDQFFGYFVNRVAFKFTFDLENQKMYRAFQRYKGPDKNLPLNIQKACKLFMRISMNQTFKINLYNIINATMKLKKDTDKEVILAIARSKNKALFWFGELIVRMLTEKTIKDRIFNRNENEAIAIFLNGLIVIEKQ</sequence>
<accession>A0ABR2K124</accession>
<gene>
    <name evidence="1" type="ORF">M9Y10_043558</name>
</gene>
<organism evidence="1 2">
    <name type="scientific">Tritrichomonas musculus</name>
    <dbReference type="NCBI Taxonomy" id="1915356"/>
    <lineage>
        <taxon>Eukaryota</taxon>
        <taxon>Metamonada</taxon>
        <taxon>Parabasalia</taxon>
        <taxon>Tritrichomonadida</taxon>
        <taxon>Tritrichomonadidae</taxon>
        <taxon>Tritrichomonas</taxon>
    </lineage>
</organism>
<protein>
    <submittedName>
        <fullName evidence="1">Uncharacterized protein</fullName>
    </submittedName>
</protein>
<dbReference type="Proteomes" id="UP001470230">
    <property type="component" value="Unassembled WGS sequence"/>
</dbReference>